<evidence type="ECO:0000259" key="6">
    <source>
        <dbReference type="PROSITE" id="PS50893"/>
    </source>
</evidence>
<keyword evidence="3" id="KW-0547">Nucleotide-binding</keyword>
<dbReference type="STRING" id="1912961.BU204_06275"/>
<dbReference type="PANTHER" id="PTHR43820:SF4">
    <property type="entry name" value="HIGH-AFFINITY BRANCHED-CHAIN AMINO ACID TRANSPORT ATP-BINDING PROTEIN LIVF"/>
    <property type="match status" value="1"/>
</dbReference>
<dbReference type="CDD" id="cd03224">
    <property type="entry name" value="ABC_TM1139_LivF_branched"/>
    <property type="match status" value="1"/>
</dbReference>
<dbReference type="InterPro" id="IPR027417">
    <property type="entry name" value="P-loop_NTPase"/>
</dbReference>
<sequence>MRTSGPLVEVAELTVRYGAATALDRVSLTVGVGELVALVGPNGAGKSTLVDTLSGILVPASGSVTVRGRLAHVPEGRQVFGDLSVEDNLRLGGWRIGERDTAAVYAVLPALTELRRRRAGLLSGGEQQMVAVGRALMSRPDVLVIDELSLGLAPLVVADLVRHLRELNAWRGVAVLLIEQNARLALDLCSRAYVLEAGRIVAEGTSAELAASSLVSDAYLGGVVVDGE</sequence>
<dbReference type="Gene3D" id="3.40.50.300">
    <property type="entry name" value="P-loop containing nucleotide triphosphate hydrolases"/>
    <property type="match status" value="1"/>
</dbReference>
<evidence type="ECO:0000256" key="5">
    <source>
        <dbReference type="ARBA" id="ARBA00022970"/>
    </source>
</evidence>
<dbReference type="InterPro" id="IPR003439">
    <property type="entry name" value="ABC_transporter-like_ATP-bd"/>
</dbReference>
<proteinExistence type="inferred from homology"/>
<comment type="caution">
    <text evidence="7">The sequence shown here is derived from an EMBL/GenBank/DDBJ whole genome shotgun (WGS) entry which is preliminary data.</text>
</comment>
<evidence type="ECO:0000313" key="7">
    <source>
        <dbReference type="EMBL" id="OLF18605.1"/>
    </source>
</evidence>
<reference evidence="7 8" key="1">
    <citation type="submission" date="2016-12" db="EMBL/GenBank/DDBJ databases">
        <title>The draft genome sequence of Actinophytocola sp. 11-183.</title>
        <authorList>
            <person name="Wang W."/>
            <person name="Yuan L."/>
        </authorList>
    </citation>
    <scope>NUCLEOTIDE SEQUENCE [LARGE SCALE GENOMIC DNA]</scope>
    <source>
        <strain evidence="7 8">11-183</strain>
    </source>
</reference>
<dbReference type="PROSITE" id="PS50893">
    <property type="entry name" value="ABC_TRANSPORTER_2"/>
    <property type="match status" value="1"/>
</dbReference>
<dbReference type="OrthoDB" id="3463137at2"/>
<dbReference type="InterPro" id="IPR052156">
    <property type="entry name" value="BCAA_Transport_ATP-bd_LivF"/>
</dbReference>
<dbReference type="Proteomes" id="UP000185596">
    <property type="component" value="Unassembled WGS sequence"/>
</dbReference>
<keyword evidence="2" id="KW-0813">Transport</keyword>
<dbReference type="GO" id="GO:0015658">
    <property type="term" value="F:branched-chain amino acid transmembrane transporter activity"/>
    <property type="evidence" value="ECO:0007669"/>
    <property type="project" value="TreeGrafter"/>
</dbReference>
<accession>A0A1Q8CW75</accession>
<dbReference type="AlphaFoldDB" id="A0A1Q8CW75"/>
<dbReference type="EMBL" id="MSIE01000007">
    <property type="protein sequence ID" value="OLF18605.1"/>
    <property type="molecule type" value="Genomic_DNA"/>
</dbReference>
<keyword evidence="4 7" id="KW-0067">ATP-binding</keyword>
<name>A0A1Q8CW75_9PSEU</name>
<protein>
    <submittedName>
        <fullName evidence="7">ABC transporter ATP-binding protein</fullName>
    </submittedName>
</protein>
<dbReference type="GO" id="GO:0016887">
    <property type="term" value="F:ATP hydrolysis activity"/>
    <property type="evidence" value="ECO:0007669"/>
    <property type="project" value="InterPro"/>
</dbReference>
<gene>
    <name evidence="7" type="ORF">BU204_06275</name>
</gene>
<keyword evidence="8" id="KW-1185">Reference proteome</keyword>
<evidence type="ECO:0000313" key="8">
    <source>
        <dbReference type="Proteomes" id="UP000185596"/>
    </source>
</evidence>
<keyword evidence="5" id="KW-0029">Amino-acid transport</keyword>
<feature type="domain" description="ABC transporter" evidence="6">
    <location>
        <begin position="8"/>
        <end position="222"/>
    </location>
</feature>
<dbReference type="GO" id="GO:0015807">
    <property type="term" value="P:L-amino acid transport"/>
    <property type="evidence" value="ECO:0007669"/>
    <property type="project" value="TreeGrafter"/>
</dbReference>
<dbReference type="SUPFAM" id="SSF52540">
    <property type="entry name" value="P-loop containing nucleoside triphosphate hydrolases"/>
    <property type="match status" value="1"/>
</dbReference>
<dbReference type="PROSITE" id="PS00211">
    <property type="entry name" value="ABC_TRANSPORTER_1"/>
    <property type="match status" value="1"/>
</dbReference>
<comment type="similarity">
    <text evidence="1">Belongs to the ABC transporter superfamily.</text>
</comment>
<dbReference type="InterPro" id="IPR003593">
    <property type="entry name" value="AAA+_ATPase"/>
</dbReference>
<evidence type="ECO:0000256" key="3">
    <source>
        <dbReference type="ARBA" id="ARBA00022741"/>
    </source>
</evidence>
<dbReference type="PANTHER" id="PTHR43820">
    <property type="entry name" value="HIGH-AFFINITY BRANCHED-CHAIN AMINO ACID TRANSPORT ATP-BINDING PROTEIN LIVF"/>
    <property type="match status" value="1"/>
</dbReference>
<dbReference type="GO" id="GO:0005524">
    <property type="term" value="F:ATP binding"/>
    <property type="evidence" value="ECO:0007669"/>
    <property type="project" value="UniProtKB-KW"/>
</dbReference>
<dbReference type="SMART" id="SM00382">
    <property type="entry name" value="AAA"/>
    <property type="match status" value="1"/>
</dbReference>
<evidence type="ECO:0000256" key="1">
    <source>
        <dbReference type="ARBA" id="ARBA00005417"/>
    </source>
</evidence>
<evidence type="ECO:0000256" key="4">
    <source>
        <dbReference type="ARBA" id="ARBA00022840"/>
    </source>
</evidence>
<evidence type="ECO:0000256" key="2">
    <source>
        <dbReference type="ARBA" id="ARBA00022448"/>
    </source>
</evidence>
<dbReference type="Pfam" id="PF00005">
    <property type="entry name" value="ABC_tran"/>
    <property type="match status" value="1"/>
</dbReference>
<organism evidence="7 8">
    <name type="scientific">Actinophytocola xanthii</name>
    <dbReference type="NCBI Taxonomy" id="1912961"/>
    <lineage>
        <taxon>Bacteria</taxon>
        <taxon>Bacillati</taxon>
        <taxon>Actinomycetota</taxon>
        <taxon>Actinomycetes</taxon>
        <taxon>Pseudonocardiales</taxon>
        <taxon>Pseudonocardiaceae</taxon>
    </lineage>
</organism>
<dbReference type="InterPro" id="IPR017871">
    <property type="entry name" value="ABC_transporter-like_CS"/>
</dbReference>